<name>I1X5C6_9BACT</name>
<feature type="chain" id="PRO_5003653842" evidence="2">
    <location>
        <begin position="21"/>
        <end position="146"/>
    </location>
</feature>
<gene>
    <name evidence="3" type="ORF">ws085G8_0031</name>
</gene>
<keyword evidence="2" id="KW-0732">Signal</keyword>
<dbReference type="EMBL" id="JQ256788">
    <property type="protein sequence ID" value="AFI78701.1"/>
    <property type="molecule type" value="Genomic_DNA"/>
</dbReference>
<evidence type="ECO:0000256" key="1">
    <source>
        <dbReference type="SAM" id="MobiDB-lite"/>
    </source>
</evidence>
<evidence type="ECO:0000256" key="2">
    <source>
        <dbReference type="SAM" id="SignalP"/>
    </source>
</evidence>
<protein>
    <submittedName>
        <fullName evidence="3">Secreted protein</fullName>
    </submittedName>
</protein>
<evidence type="ECO:0000313" key="3">
    <source>
        <dbReference type="EMBL" id="AFI78701.1"/>
    </source>
</evidence>
<feature type="signal peptide" evidence="2">
    <location>
        <begin position="1"/>
        <end position="20"/>
    </location>
</feature>
<proteinExistence type="predicted"/>
<dbReference type="AlphaFoldDB" id="I1X5C6"/>
<feature type="region of interest" description="Disordered" evidence="1">
    <location>
        <begin position="24"/>
        <end position="53"/>
    </location>
</feature>
<accession>I1X5C6</accession>
<sequence>MKKTLLIALVLMLTSGMAIAQQNGGPDGFQDGKGNMSNDRGNRGNRGNPVDRMTEHLGLDETQAAKIALIFEETELLREEEREKCRATSEELRENTHLQILEVLYPDQQALFEEQLLQREQMKQAMEEARADRGFGGRRGNGDCNN</sequence>
<reference evidence="3" key="1">
    <citation type="journal article" date="2012" name="ISME J.">
        <title>Roseobacter clade bacteria are abundant in coastal sediments and encode a novel combination of sulfur oxidation genes.</title>
        <authorList>
            <person name="Lenk S."/>
            <person name="Moraru C."/>
            <person name="Hahnke S."/>
            <person name="Arnds J."/>
            <person name="Richter M."/>
            <person name="Kube M."/>
            <person name="Reinhardt R."/>
            <person name="Brinkhoff T."/>
            <person name="Harder J."/>
            <person name="Amann R."/>
            <person name="Mussmann M."/>
        </authorList>
    </citation>
    <scope>NUCLEOTIDE SEQUENCE</scope>
</reference>
<organism evidence="3">
    <name type="scientific">uncultured bacterium ws085G8</name>
    <dbReference type="NCBI Taxonomy" id="1131825"/>
    <lineage>
        <taxon>Bacteria</taxon>
        <taxon>environmental samples</taxon>
    </lineage>
</organism>